<dbReference type="EMBL" id="JBHLZU010000002">
    <property type="protein sequence ID" value="MFB9902648.1"/>
    <property type="molecule type" value="Genomic_DNA"/>
</dbReference>
<dbReference type="GO" id="GO:0016491">
    <property type="term" value="F:oxidoreductase activity"/>
    <property type="evidence" value="ECO:0007669"/>
    <property type="project" value="UniProtKB-KW"/>
</dbReference>
<accession>A0ABV5ZP25</accession>
<dbReference type="InterPro" id="IPR018713">
    <property type="entry name" value="MPAB/Lcp_cat_dom"/>
</dbReference>
<evidence type="ECO:0000313" key="3">
    <source>
        <dbReference type="Proteomes" id="UP001589693"/>
    </source>
</evidence>
<gene>
    <name evidence="2" type="ORF">ACFFQA_01720</name>
</gene>
<proteinExistence type="predicted"/>
<dbReference type="EC" id="1.-.-.-" evidence="2"/>
<keyword evidence="3" id="KW-1185">Reference proteome</keyword>
<keyword evidence="2" id="KW-0560">Oxidoreductase</keyword>
<comment type="caution">
    <text evidence="2">The sequence shown here is derived from an EMBL/GenBank/DDBJ whole genome shotgun (WGS) entry which is preliminary data.</text>
</comment>
<evidence type="ECO:0000313" key="2">
    <source>
        <dbReference type="EMBL" id="MFB9902648.1"/>
    </source>
</evidence>
<dbReference type="PANTHER" id="PTHR36151:SF3">
    <property type="entry name" value="ER-BOUND OXYGENASE MPAB_MPAB'_RUBBER OXYGENASE CATALYTIC DOMAIN-CONTAINING PROTEIN"/>
    <property type="match status" value="1"/>
</dbReference>
<dbReference type="Proteomes" id="UP001589693">
    <property type="component" value="Unassembled WGS sequence"/>
</dbReference>
<reference evidence="2 3" key="1">
    <citation type="submission" date="2024-09" db="EMBL/GenBank/DDBJ databases">
        <authorList>
            <person name="Sun Q."/>
            <person name="Mori K."/>
        </authorList>
    </citation>
    <scope>NUCLEOTIDE SEQUENCE [LARGE SCALE GENOMIC DNA]</scope>
    <source>
        <strain evidence="2 3">TBRC 7907</strain>
    </source>
</reference>
<feature type="domain" description="ER-bound oxygenase mpaB/mpaB'/Rubber oxygenase catalytic" evidence="1">
    <location>
        <begin position="15"/>
        <end position="241"/>
    </location>
</feature>
<dbReference type="RefSeq" id="WP_377849724.1">
    <property type="nucleotide sequence ID" value="NZ_JBHLZU010000002.1"/>
</dbReference>
<organism evidence="2 3">
    <name type="scientific">Allokutzneria oryzae</name>
    <dbReference type="NCBI Taxonomy" id="1378989"/>
    <lineage>
        <taxon>Bacteria</taxon>
        <taxon>Bacillati</taxon>
        <taxon>Actinomycetota</taxon>
        <taxon>Actinomycetes</taxon>
        <taxon>Pseudonocardiales</taxon>
        <taxon>Pseudonocardiaceae</taxon>
        <taxon>Allokutzneria</taxon>
    </lineage>
</organism>
<evidence type="ECO:0000259" key="1">
    <source>
        <dbReference type="Pfam" id="PF09995"/>
    </source>
</evidence>
<name>A0ABV5ZP25_9PSEU</name>
<sequence>MAVDPGLFGPNSVTWNLHGDPAMWLGGIGSLFLQALHPRAVAGIVQNSIFRSDPLGRLERTASFVSLSTYGTHEQVHAAAAHVRRVHSALKGRDQDTGERFPVDDPELLLWVHCAEVASFASVTVRAGFPATRAHLDRYFLEQRRSAELVGLSARDVPGSVGEMADYFTAMKPQLRCTPDADIVYEFLHLPPMPRWLRLPVRHGYQPLGHLSYSLLPDWAIRLYDRPAYSEERATSRARTFRDVALLIPKRLRWSVPSSHALAAVRRLGRAATPSPALLPR</sequence>
<dbReference type="PANTHER" id="PTHR36151">
    <property type="entry name" value="BLR2777 PROTEIN"/>
    <property type="match status" value="1"/>
</dbReference>
<protein>
    <submittedName>
        <fullName evidence="2">Oxygenase MpaB family protein</fullName>
        <ecNumber evidence="2">1.-.-.-</ecNumber>
    </submittedName>
</protein>
<dbReference type="Pfam" id="PF09995">
    <property type="entry name" value="MPAB_Lcp_cat"/>
    <property type="match status" value="1"/>
</dbReference>